<keyword evidence="2" id="KW-1185">Reference proteome</keyword>
<evidence type="ECO:0000313" key="2">
    <source>
        <dbReference type="Proteomes" id="UP000290244"/>
    </source>
</evidence>
<gene>
    <name evidence="1" type="ORF">EMK97_16340</name>
</gene>
<organism evidence="1 2">
    <name type="scientific">Litorilituus sediminis</name>
    <dbReference type="NCBI Taxonomy" id="718192"/>
    <lineage>
        <taxon>Bacteria</taxon>
        <taxon>Pseudomonadati</taxon>
        <taxon>Pseudomonadota</taxon>
        <taxon>Gammaproteobacteria</taxon>
        <taxon>Alteromonadales</taxon>
        <taxon>Colwelliaceae</taxon>
        <taxon>Litorilituus</taxon>
    </lineage>
</organism>
<sequence>MRKSDKKLDKQLRLRLTDICETALKSIVGFQWLTHTVNYANFPNSLKVICVFDNNDNLANYINSSNSMDLRLLIKATCQEMNIHLNNVSAQIIFDSEENCAQQHQGNWARRLN</sequence>
<name>A0A4P6PC03_9GAMM</name>
<dbReference type="AlphaFoldDB" id="A0A4P6PC03"/>
<dbReference type="RefSeq" id="WP_130603854.1">
    <property type="nucleotide sequence ID" value="NZ_CP034759.1"/>
</dbReference>
<dbReference type="EMBL" id="CP034759">
    <property type="protein sequence ID" value="QBG37187.1"/>
    <property type="molecule type" value="Genomic_DNA"/>
</dbReference>
<protein>
    <submittedName>
        <fullName evidence="1">Fis family transcriptional regulator</fullName>
    </submittedName>
</protein>
<reference evidence="1 2" key="1">
    <citation type="submission" date="2018-12" db="EMBL/GenBank/DDBJ databases">
        <title>Complete genome of Litorilituus sediminis.</title>
        <authorList>
            <person name="Liu A."/>
            <person name="Rong J."/>
        </authorList>
    </citation>
    <scope>NUCLEOTIDE SEQUENCE [LARGE SCALE GENOMIC DNA]</scope>
    <source>
        <strain evidence="1 2">JCM 17549</strain>
    </source>
</reference>
<accession>A0A4P6PC03</accession>
<proteinExistence type="predicted"/>
<dbReference type="Proteomes" id="UP000290244">
    <property type="component" value="Chromosome"/>
</dbReference>
<dbReference type="OrthoDB" id="6996126at2"/>
<evidence type="ECO:0000313" key="1">
    <source>
        <dbReference type="EMBL" id="QBG37187.1"/>
    </source>
</evidence>
<dbReference type="KEGG" id="lsd:EMK97_16340"/>